<organism evidence="1 2">
    <name type="scientific">Lentibacillus cibarius</name>
    <dbReference type="NCBI Taxonomy" id="2583219"/>
    <lineage>
        <taxon>Bacteria</taxon>
        <taxon>Bacillati</taxon>
        <taxon>Bacillota</taxon>
        <taxon>Bacilli</taxon>
        <taxon>Bacillales</taxon>
        <taxon>Bacillaceae</taxon>
        <taxon>Lentibacillus</taxon>
    </lineage>
</organism>
<dbReference type="Proteomes" id="UP000319280">
    <property type="component" value="Unassembled WGS sequence"/>
</dbReference>
<evidence type="ECO:0000313" key="2">
    <source>
        <dbReference type="Proteomes" id="UP000319280"/>
    </source>
</evidence>
<name>A0A549YFM8_9BACI</name>
<reference evidence="1 2" key="1">
    <citation type="submission" date="2019-07" db="EMBL/GenBank/DDBJ databases">
        <title>Genomic analysis of Lentibacillus sp. NKC851-2.</title>
        <authorList>
            <person name="Oh Y.J."/>
        </authorList>
    </citation>
    <scope>NUCLEOTIDE SEQUENCE [LARGE SCALE GENOMIC DNA]</scope>
    <source>
        <strain evidence="1 2">NKC851-2</strain>
    </source>
</reference>
<dbReference type="EMBL" id="VJMZ01000001">
    <property type="protein sequence ID" value="TRM10686.1"/>
    <property type="molecule type" value="Genomic_DNA"/>
</dbReference>
<comment type="caution">
    <text evidence="1">The sequence shown here is derived from an EMBL/GenBank/DDBJ whole genome shotgun (WGS) entry which is preliminary data.</text>
</comment>
<keyword evidence="2" id="KW-1185">Reference proteome</keyword>
<proteinExistence type="predicted"/>
<sequence length="402" mass="47715">MFQINLNKAYMKSPSFYRWGLFYAYAKHTKQFPYFFPTGILHTGKTDYLNFMYKFAGLNADLNNPPERLDVFRKDIGNYSHLPFGYDEAQDESKNNYKAVSFFQKYKNELKILFNRKEIQRGDKDPNKIHRFPIRCGLTFSGEVPTSESAIQSRNVFITSTKFHHNMETYDEILSSEDIMYWIGQYMIRTSHEWRSEFVEYYYDFIEQMTKNELYKPILTRVKKSYAILLAGAKVFMKQIDRRFNTKLYTPLYMDSLSNFALEEMLESQVAVEESQNCLTFLSQVAHLANKGVLRKDVHYKIKLDENRNAKTLYLAHGEAWNAIQDARIPIAYNATNQITRELEQFSYYIKPKKGIQQKKISGKNYRVWQFDLQDKQLPEFFQHFVQPQYLFDLDPKESPSS</sequence>
<protein>
    <submittedName>
        <fullName evidence="1">Uncharacterized protein</fullName>
    </submittedName>
</protein>
<dbReference type="RefSeq" id="WP_142789959.1">
    <property type="nucleotide sequence ID" value="NZ_VJMZ01000001.1"/>
</dbReference>
<dbReference type="AlphaFoldDB" id="A0A549YFM8"/>
<evidence type="ECO:0000313" key="1">
    <source>
        <dbReference type="EMBL" id="TRM10686.1"/>
    </source>
</evidence>
<accession>A0A549YFM8</accession>
<gene>
    <name evidence="1" type="ORF">FH966_02550</name>
</gene>